<dbReference type="Proteomes" id="UP000462152">
    <property type="component" value="Unassembled WGS sequence"/>
</dbReference>
<dbReference type="RefSeq" id="WP_129314022.1">
    <property type="nucleotide sequence ID" value="NZ_NOIQ01000001.1"/>
</dbReference>
<feature type="compositionally biased region" description="Basic and acidic residues" evidence="1">
    <location>
        <begin position="677"/>
        <end position="724"/>
    </location>
</feature>
<protein>
    <submittedName>
        <fullName evidence="2">Uncharacterized protein</fullName>
    </submittedName>
</protein>
<feature type="compositionally biased region" description="Basic and acidic residues" evidence="1">
    <location>
        <begin position="548"/>
        <end position="564"/>
    </location>
</feature>
<feature type="region of interest" description="Disordered" evidence="1">
    <location>
        <begin position="659"/>
        <end position="737"/>
    </location>
</feature>
<dbReference type="EMBL" id="WOGT01000001">
    <property type="protein sequence ID" value="MUN53916.1"/>
    <property type="molecule type" value="Genomic_DNA"/>
</dbReference>
<comment type="caution">
    <text evidence="2">The sequence shown here is derived from an EMBL/GenBank/DDBJ whole genome shotgun (WGS) entry which is preliminary data.</text>
</comment>
<dbReference type="OrthoDB" id="4900148at2"/>
<dbReference type="AlphaFoldDB" id="A0A7K1LFF4"/>
<evidence type="ECO:0000313" key="2">
    <source>
        <dbReference type="EMBL" id="MUN53916.1"/>
    </source>
</evidence>
<name>A0A7K1LFF4_9MICC</name>
<keyword evidence="3" id="KW-1185">Reference proteome</keyword>
<gene>
    <name evidence="2" type="ORF">GMA10_01510</name>
</gene>
<sequence>MSATVKHIPSTSSSNLDAYLEREKEGNDLPRVLYEYGQGCRPETAAQEFRALREAYGQQGAVRRVSGTYVEPEDPAEATHIKIGKNWREAKRTETATHLRVAPETPYVKRDEAHHFVFSFDLATVNPEDPEQTQRAFEAVVAFREEYTPGTQSKFVAHGDARGSKAAIERGEGGKFHVHEAMNAVVHTDMEVEGRQYRRGQRVAGAITHVDTYRTAWDDFLARHGHEFGLGPQDRSVLPEVGSPEYRAVARTDHDHWVKERGGISDHDRARRGIETAYAKLAEDPSQLAGLSDAERVERLAAEAAATGDVELKLRQTRAGEVKIRSFAVPGRKQSIGSTRLGYRYANATATVGGAKEQLDRIAAGTWEPYERGEVGPPKEIERLPEAEITKLQQDVDGMAAEELEAQWAERARSEPLRRTRPAPKRLASTAEVLEPFEREYGRELVTVRQSLVEDYLRQHPGADPKVARQLVNGQLYVHAMDGSLGPDLDAVRADLEAADLRSAAEAQRADEPAIADRAEKPSTEVESQPQPATAAAESTPTTSAQQRTERRATHLTPEERRSAELVAVVRSERADGGAYVDFQLAEPGPGARERAGLHLLAEKKTRKRDDGTEQEFTRIWTQLTRQQYEQLRFAAGDNRIETEGKTVYALASDIGPRTPIGHVPNPNTFQSSARKPIGEDVLARQRAAEDRGRETERAEKERLKHEPVPLKTVSKEQGDHELQRGVSRSRSILEGR</sequence>
<organism evidence="2 3">
    <name type="scientific">Rothia koreensis</name>
    <dbReference type="NCBI Taxonomy" id="592378"/>
    <lineage>
        <taxon>Bacteria</taxon>
        <taxon>Bacillati</taxon>
        <taxon>Actinomycetota</taxon>
        <taxon>Actinomycetes</taxon>
        <taxon>Micrococcales</taxon>
        <taxon>Micrococcaceae</taxon>
        <taxon>Rothia</taxon>
    </lineage>
</organism>
<proteinExistence type="predicted"/>
<feature type="compositionally biased region" description="Basic and acidic residues" evidence="1">
    <location>
        <begin position="508"/>
        <end position="524"/>
    </location>
</feature>
<feature type="region of interest" description="Disordered" evidence="1">
    <location>
        <begin position="503"/>
        <end position="564"/>
    </location>
</feature>
<evidence type="ECO:0000313" key="3">
    <source>
        <dbReference type="Proteomes" id="UP000462152"/>
    </source>
</evidence>
<feature type="compositionally biased region" description="Low complexity" evidence="1">
    <location>
        <begin position="527"/>
        <end position="547"/>
    </location>
</feature>
<accession>A0A7K1LFF4</accession>
<reference evidence="2 3" key="1">
    <citation type="submission" date="2019-12" db="EMBL/GenBank/DDBJ databases">
        <authorList>
            <person name="Li J."/>
            <person name="Shi Y."/>
            <person name="Xu G."/>
            <person name="Xiao D."/>
            <person name="Ran X."/>
        </authorList>
    </citation>
    <scope>NUCLEOTIDE SEQUENCE [LARGE SCALE GENOMIC DNA]</scope>
    <source>
        <strain evidence="2 3">JCM 15915</strain>
    </source>
</reference>
<evidence type="ECO:0000256" key="1">
    <source>
        <dbReference type="SAM" id="MobiDB-lite"/>
    </source>
</evidence>